<accession>A0A1H7UB78</accession>
<gene>
    <name evidence="1" type="ORF">SAMN05421740_11479</name>
</gene>
<sequence length="54" mass="6224">MQYNRVPYSDLLIAPMLLSALYLAEIYNFERNMAAFWVIRKPNALGWGGVSKKC</sequence>
<name>A0A1H7UB78_9SPHI</name>
<reference evidence="2" key="1">
    <citation type="submission" date="2016-10" db="EMBL/GenBank/DDBJ databases">
        <authorList>
            <person name="Varghese N."/>
            <person name="Submissions S."/>
        </authorList>
    </citation>
    <scope>NUCLEOTIDE SEQUENCE [LARGE SCALE GENOMIC DNA]</scope>
    <source>
        <strain evidence="2">Jip14</strain>
    </source>
</reference>
<dbReference type="AlphaFoldDB" id="A0A1H7UB78"/>
<dbReference type="Proteomes" id="UP000198916">
    <property type="component" value="Unassembled WGS sequence"/>
</dbReference>
<keyword evidence="2" id="KW-1185">Reference proteome</keyword>
<protein>
    <submittedName>
        <fullName evidence="1">Uncharacterized protein</fullName>
    </submittedName>
</protein>
<organism evidence="1 2">
    <name type="scientific">Parapedobacter koreensis</name>
    <dbReference type="NCBI Taxonomy" id="332977"/>
    <lineage>
        <taxon>Bacteria</taxon>
        <taxon>Pseudomonadati</taxon>
        <taxon>Bacteroidota</taxon>
        <taxon>Sphingobacteriia</taxon>
        <taxon>Sphingobacteriales</taxon>
        <taxon>Sphingobacteriaceae</taxon>
        <taxon>Parapedobacter</taxon>
    </lineage>
</organism>
<proteinExistence type="predicted"/>
<dbReference type="EMBL" id="FNZR01000014">
    <property type="protein sequence ID" value="SEL94320.1"/>
    <property type="molecule type" value="Genomic_DNA"/>
</dbReference>
<evidence type="ECO:0000313" key="1">
    <source>
        <dbReference type="EMBL" id="SEL94320.1"/>
    </source>
</evidence>
<evidence type="ECO:0000313" key="2">
    <source>
        <dbReference type="Proteomes" id="UP000198916"/>
    </source>
</evidence>